<dbReference type="SUPFAM" id="SSF55729">
    <property type="entry name" value="Acyl-CoA N-acyltransferases (Nat)"/>
    <property type="match status" value="1"/>
</dbReference>
<sequence length="158" mass="16408">MIAVDTVRVTTIADPAVSAVLDAHCDAQFAAFPSELRESLVSQQRAARLGAFAAAHPAAQAWIAGDAAGYAIVDLSGGDGIRLVDLIVHPAHRGGGMARMLLREVTAEADAAGRAVDLTVEPGSVAEAMYLRRGFCGAPAVGAHRALRREPIENGAER</sequence>
<proteinExistence type="predicted"/>
<dbReference type="InterPro" id="IPR016181">
    <property type="entry name" value="Acyl_CoA_acyltransferase"/>
</dbReference>
<reference evidence="3" key="1">
    <citation type="journal article" date="2019" name="Int. J. Syst. Evol. Microbiol.">
        <title>The Global Catalogue of Microorganisms (GCM) 10K type strain sequencing project: providing services to taxonomists for standard genome sequencing and annotation.</title>
        <authorList>
            <consortium name="The Broad Institute Genomics Platform"/>
            <consortium name="The Broad Institute Genome Sequencing Center for Infectious Disease"/>
            <person name="Wu L."/>
            <person name="Ma J."/>
        </authorList>
    </citation>
    <scope>NUCLEOTIDE SEQUENCE [LARGE SCALE GENOMIC DNA]</scope>
    <source>
        <strain evidence="3">CGMCC 1.15772</strain>
    </source>
</reference>
<protein>
    <submittedName>
        <fullName evidence="2">GNAT family N-acetyltransferase</fullName>
        <ecNumber evidence="2">2.3.1.-</ecNumber>
    </submittedName>
</protein>
<keyword evidence="2" id="KW-0808">Transferase</keyword>
<dbReference type="GO" id="GO:0016746">
    <property type="term" value="F:acyltransferase activity"/>
    <property type="evidence" value="ECO:0007669"/>
    <property type="project" value="UniProtKB-KW"/>
</dbReference>
<dbReference type="InterPro" id="IPR000182">
    <property type="entry name" value="GNAT_dom"/>
</dbReference>
<organism evidence="2 3">
    <name type="scientific">Microbacterium fluvii</name>
    <dbReference type="NCBI Taxonomy" id="415215"/>
    <lineage>
        <taxon>Bacteria</taxon>
        <taxon>Bacillati</taxon>
        <taxon>Actinomycetota</taxon>
        <taxon>Actinomycetes</taxon>
        <taxon>Micrococcales</taxon>
        <taxon>Microbacteriaceae</taxon>
        <taxon>Microbacterium</taxon>
    </lineage>
</organism>
<dbReference type="Gene3D" id="3.40.630.30">
    <property type="match status" value="1"/>
</dbReference>
<comment type="caution">
    <text evidence="2">The sequence shown here is derived from an EMBL/GenBank/DDBJ whole genome shotgun (WGS) entry which is preliminary data.</text>
</comment>
<evidence type="ECO:0000259" key="1">
    <source>
        <dbReference type="PROSITE" id="PS51186"/>
    </source>
</evidence>
<evidence type="ECO:0000313" key="3">
    <source>
        <dbReference type="Proteomes" id="UP001596507"/>
    </source>
</evidence>
<name>A0ABW2HDB4_9MICO</name>
<dbReference type="EMBL" id="JBHTBE010000002">
    <property type="protein sequence ID" value="MFC7269217.1"/>
    <property type="molecule type" value="Genomic_DNA"/>
</dbReference>
<dbReference type="CDD" id="cd04301">
    <property type="entry name" value="NAT_SF"/>
    <property type="match status" value="1"/>
</dbReference>
<keyword evidence="3" id="KW-1185">Reference proteome</keyword>
<gene>
    <name evidence="2" type="ORF">ACFQRL_09625</name>
</gene>
<evidence type="ECO:0000313" key="2">
    <source>
        <dbReference type="EMBL" id="MFC7269217.1"/>
    </source>
</evidence>
<accession>A0ABW2HDB4</accession>
<dbReference type="Pfam" id="PF13508">
    <property type="entry name" value="Acetyltransf_7"/>
    <property type="match status" value="1"/>
</dbReference>
<dbReference type="EC" id="2.3.1.-" evidence="2"/>
<dbReference type="RefSeq" id="WP_262874142.1">
    <property type="nucleotide sequence ID" value="NZ_BAABKW010000012.1"/>
</dbReference>
<feature type="domain" description="N-acetyltransferase" evidence="1">
    <location>
        <begin position="10"/>
        <end position="153"/>
    </location>
</feature>
<keyword evidence="2" id="KW-0012">Acyltransferase</keyword>
<dbReference type="PROSITE" id="PS51186">
    <property type="entry name" value="GNAT"/>
    <property type="match status" value="1"/>
</dbReference>
<dbReference type="Proteomes" id="UP001596507">
    <property type="component" value="Unassembled WGS sequence"/>
</dbReference>